<dbReference type="PROSITE" id="PS50853">
    <property type="entry name" value="FN3"/>
    <property type="match status" value="1"/>
</dbReference>
<dbReference type="SUPFAM" id="SSF49265">
    <property type="entry name" value="Fibronectin type III"/>
    <property type="match status" value="1"/>
</dbReference>
<proteinExistence type="predicted"/>
<evidence type="ECO:0000313" key="2">
    <source>
        <dbReference type="EMBL" id="KAK2564340.1"/>
    </source>
</evidence>
<gene>
    <name evidence="2" type="ORF">P5673_012604</name>
</gene>
<sequence length="448" mass="50292">MEGDDVMNTRLAIKESLKKLEEYASYLRSRLTDAKSTQDVVNNSISAARTAIDENFKHIRNEIEYTLECRKKAILNTISEIERRDLDPLSHVEGKIKGELNKTVELIGKGNSSFDEDDVTLLREGKNLKNELQVLPRRFPDTPCVSQTLSVKFSESNTQSVIDAISSLGEVSMTGSLQIADLVEQPGAILVQWYDETYSDNESITDYSLVQEYMLQCCRTDNRGNDDSVFSTVYCGEESSHLVTDLEPHVSYTFRVCGRYGSEAKWGSWSIPRNGVTTLDQHEWSAEDCFNQNKLAVYQLSNRRKTATKVFPDCSKVLRSRTMSYRLDTALVFKIDETGDSSNGDGIGLTTALFDFSNAKQVLQCPGSVSLNSKGVVYVNGSPMTTRLPQLKRASVVIFEASRVSKDKLRVSITMNDKLVTFDWQVDSDSDGFYFAMGFQHSGWQVSI</sequence>
<comment type="caution">
    <text evidence="2">The sequence shown here is derived from an EMBL/GenBank/DDBJ whole genome shotgun (WGS) entry which is preliminary data.</text>
</comment>
<keyword evidence="2" id="KW-0675">Receptor</keyword>
<evidence type="ECO:0000313" key="3">
    <source>
        <dbReference type="Proteomes" id="UP001249851"/>
    </source>
</evidence>
<protein>
    <submittedName>
        <fullName evidence="2">Cytokine receptor-like factor 3</fullName>
    </submittedName>
</protein>
<keyword evidence="3" id="KW-1185">Reference proteome</keyword>
<dbReference type="EMBL" id="JARQWQ010000023">
    <property type="protein sequence ID" value="KAK2564340.1"/>
    <property type="molecule type" value="Genomic_DNA"/>
</dbReference>
<accession>A0AAD9QNR0</accession>
<feature type="domain" description="Fibronectin type-III" evidence="1">
    <location>
        <begin position="173"/>
        <end position="281"/>
    </location>
</feature>
<reference evidence="2" key="2">
    <citation type="journal article" date="2023" name="Science">
        <title>Genomic signatures of disease resistance in endangered staghorn corals.</title>
        <authorList>
            <person name="Vollmer S.V."/>
            <person name="Selwyn J.D."/>
            <person name="Despard B.A."/>
            <person name="Roesel C.L."/>
        </authorList>
    </citation>
    <scope>NUCLEOTIDE SEQUENCE</scope>
    <source>
        <strain evidence="2">K2</strain>
    </source>
</reference>
<dbReference type="AlphaFoldDB" id="A0AAD9QNR0"/>
<dbReference type="InterPro" id="IPR013783">
    <property type="entry name" value="Ig-like_fold"/>
</dbReference>
<name>A0AAD9QNR0_ACRCE</name>
<dbReference type="Gene3D" id="2.60.40.10">
    <property type="entry name" value="Immunoglobulins"/>
    <property type="match status" value="1"/>
</dbReference>
<organism evidence="2 3">
    <name type="scientific">Acropora cervicornis</name>
    <name type="common">Staghorn coral</name>
    <dbReference type="NCBI Taxonomy" id="6130"/>
    <lineage>
        <taxon>Eukaryota</taxon>
        <taxon>Metazoa</taxon>
        <taxon>Cnidaria</taxon>
        <taxon>Anthozoa</taxon>
        <taxon>Hexacorallia</taxon>
        <taxon>Scleractinia</taxon>
        <taxon>Astrocoeniina</taxon>
        <taxon>Acroporidae</taxon>
        <taxon>Acropora</taxon>
    </lineage>
</organism>
<dbReference type="CDD" id="cd00063">
    <property type="entry name" value="FN3"/>
    <property type="match status" value="1"/>
</dbReference>
<dbReference type="InterPro" id="IPR036116">
    <property type="entry name" value="FN3_sf"/>
</dbReference>
<dbReference type="Proteomes" id="UP001249851">
    <property type="component" value="Unassembled WGS sequence"/>
</dbReference>
<dbReference type="InterPro" id="IPR003961">
    <property type="entry name" value="FN3_dom"/>
</dbReference>
<evidence type="ECO:0000259" key="1">
    <source>
        <dbReference type="PROSITE" id="PS50853"/>
    </source>
</evidence>
<reference evidence="2" key="1">
    <citation type="journal article" date="2023" name="G3 (Bethesda)">
        <title>Whole genome assembly and annotation of the endangered Caribbean coral Acropora cervicornis.</title>
        <authorList>
            <person name="Selwyn J.D."/>
            <person name="Vollmer S.V."/>
        </authorList>
    </citation>
    <scope>NUCLEOTIDE SEQUENCE</scope>
    <source>
        <strain evidence="2">K2</strain>
    </source>
</reference>